<sequence length="180" mass="18597">MNLDRRSVVKALAAAGLAVVGVPIAQASTQETAMVAGGTAVGRLKVTSLVSGTELDAPFLSGVQERVRHQVGDVALTGYHLQGLEAGPFTHLDALLNDGTPNRLIGLVDDATATLVLDLVRSAGGRVMHSAHHRVGTGQSAAHWAQTLGRILVTADTAPPVQRTAAAPQVHAYVSFSCVI</sequence>
<protein>
    <recommendedName>
        <fullName evidence="4">Twin-arginine translocation signal domain-containing protein</fullName>
    </recommendedName>
</protein>
<evidence type="ECO:0000313" key="2">
    <source>
        <dbReference type="EMBL" id="KAA6181775.1"/>
    </source>
</evidence>
<organism evidence="2 3">
    <name type="scientific">Thiohalocapsa marina</name>
    <dbReference type="NCBI Taxonomy" id="424902"/>
    <lineage>
        <taxon>Bacteria</taxon>
        <taxon>Pseudomonadati</taxon>
        <taxon>Pseudomonadota</taxon>
        <taxon>Gammaproteobacteria</taxon>
        <taxon>Chromatiales</taxon>
        <taxon>Chromatiaceae</taxon>
        <taxon>Thiohalocapsa</taxon>
    </lineage>
</organism>
<dbReference type="RefSeq" id="WP_150094951.1">
    <property type="nucleotide sequence ID" value="NZ_JBFUOH010000064.1"/>
</dbReference>
<gene>
    <name evidence="2" type="ORF">F2Q65_18905</name>
</gene>
<keyword evidence="3" id="KW-1185">Reference proteome</keyword>
<feature type="chain" id="PRO_5024446559" description="Twin-arginine translocation signal domain-containing protein" evidence="1">
    <location>
        <begin position="28"/>
        <end position="180"/>
    </location>
</feature>
<evidence type="ECO:0000313" key="3">
    <source>
        <dbReference type="Proteomes" id="UP000322981"/>
    </source>
</evidence>
<dbReference type="EMBL" id="VWXX01000062">
    <property type="protein sequence ID" value="KAA6181775.1"/>
    <property type="molecule type" value="Genomic_DNA"/>
</dbReference>
<proteinExistence type="predicted"/>
<dbReference type="AlphaFoldDB" id="A0A5M8FGM3"/>
<accession>A0A5M8FGM3</accession>
<evidence type="ECO:0008006" key="4">
    <source>
        <dbReference type="Google" id="ProtNLM"/>
    </source>
</evidence>
<reference evidence="2 3" key="1">
    <citation type="submission" date="2019-09" db="EMBL/GenBank/DDBJ databases">
        <title>Whole-genome sequence of the purple sulfur bacterium Thiohalocapsa marina DSM 19078.</title>
        <authorList>
            <person name="Kyndt J.A."/>
            <person name="Meyer T.E."/>
        </authorList>
    </citation>
    <scope>NUCLEOTIDE SEQUENCE [LARGE SCALE GENOMIC DNA]</scope>
    <source>
        <strain evidence="2 3">DSM 19078</strain>
    </source>
</reference>
<dbReference type="OrthoDB" id="9181346at2"/>
<dbReference type="Proteomes" id="UP000322981">
    <property type="component" value="Unassembled WGS sequence"/>
</dbReference>
<dbReference type="PROSITE" id="PS51318">
    <property type="entry name" value="TAT"/>
    <property type="match status" value="1"/>
</dbReference>
<evidence type="ECO:0000256" key="1">
    <source>
        <dbReference type="SAM" id="SignalP"/>
    </source>
</evidence>
<name>A0A5M8FGM3_9GAMM</name>
<dbReference type="InterPro" id="IPR006311">
    <property type="entry name" value="TAT_signal"/>
</dbReference>
<comment type="caution">
    <text evidence="2">The sequence shown here is derived from an EMBL/GenBank/DDBJ whole genome shotgun (WGS) entry which is preliminary data.</text>
</comment>
<feature type="signal peptide" evidence="1">
    <location>
        <begin position="1"/>
        <end position="27"/>
    </location>
</feature>
<keyword evidence="1" id="KW-0732">Signal</keyword>